<organism evidence="3 4">
    <name type="scientific">Yimella lutea</name>
    <dbReference type="NCBI Taxonomy" id="587872"/>
    <lineage>
        <taxon>Bacteria</taxon>
        <taxon>Bacillati</taxon>
        <taxon>Actinomycetota</taxon>
        <taxon>Actinomycetes</taxon>
        <taxon>Micrococcales</taxon>
        <taxon>Dermacoccaceae</taxon>
        <taxon>Yimella</taxon>
    </lineage>
</organism>
<comment type="caution">
    <text evidence="3">The sequence shown here is derived from an EMBL/GenBank/DDBJ whole genome shotgun (WGS) entry which is preliminary data.</text>
</comment>
<dbReference type="Proteomes" id="UP000320806">
    <property type="component" value="Unassembled WGS sequence"/>
</dbReference>
<name>A0A542EFM4_9MICO</name>
<dbReference type="SUPFAM" id="SSF56601">
    <property type="entry name" value="beta-lactamase/transpeptidase-like"/>
    <property type="match status" value="1"/>
</dbReference>
<reference evidence="3 4" key="1">
    <citation type="submission" date="2019-06" db="EMBL/GenBank/DDBJ databases">
        <title>Sequencing the genomes of 1000 actinobacteria strains.</title>
        <authorList>
            <person name="Klenk H.-P."/>
        </authorList>
    </citation>
    <scope>NUCLEOTIDE SEQUENCE [LARGE SCALE GENOMIC DNA]</scope>
    <source>
        <strain evidence="3 4">DSM 19828</strain>
    </source>
</reference>
<dbReference type="PROSITE" id="PS51257">
    <property type="entry name" value="PROKAR_LIPOPROTEIN"/>
    <property type="match status" value="1"/>
</dbReference>
<feature type="region of interest" description="Disordered" evidence="1">
    <location>
        <begin position="23"/>
        <end position="57"/>
    </location>
</feature>
<dbReference type="RefSeq" id="WP_141928043.1">
    <property type="nucleotide sequence ID" value="NZ_BAABCI010000034.1"/>
</dbReference>
<dbReference type="OrthoDB" id="108135at2"/>
<evidence type="ECO:0000256" key="2">
    <source>
        <dbReference type="SAM" id="SignalP"/>
    </source>
</evidence>
<accession>A0A542EFM4</accession>
<sequence>MRTSRRLTCPALGVVVALVAGCSVGDGDPTPPPTTSTVPLRSTSRPASSPAPAVVSAPGVDRNAWRSVDGAARRVAQDVALLAGFVTPSGQLQIVHRSGPVDTRPIASVTKLYVMIALLDAIRAGRLRWDQSAATDRTLPPC</sequence>
<evidence type="ECO:0008006" key="5">
    <source>
        <dbReference type="Google" id="ProtNLM"/>
    </source>
</evidence>
<keyword evidence="2" id="KW-0732">Signal</keyword>
<feature type="chain" id="PRO_5038539699" description="Beta-lactamase family protein" evidence="2">
    <location>
        <begin position="26"/>
        <end position="142"/>
    </location>
</feature>
<protein>
    <recommendedName>
        <fullName evidence="5">Beta-lactamase family protein</fullName>
    </recommendedName>
</protein>
<dbReference type="Gene3D" id="3.40.710.10">
    <property type="entry name" value="DD-peptidase/beta-lactamase superfamily"/>
    <property type="match status" value="1"/>
</dbReference>
<keyword evidence="4" id="KW-1185">Reference proteome</keyword>
<feature type="compositionally biased region" description="Low complexity" evidence="1">
    <location>
        <begin position="35"/>
        <end position="57"/>
    </location>
</feature>
<gene>
    <name evidence="3" type="ORF">FB459_1594</name>
</gene>
<proteinExistence type="predicted"/>
<dbReference type="EMBL" id="VFMO01000001">
    <property type="protein sequence ID" value="TQJ14147.1"/>
    <property type="molecule type" value="Genomic_DNA"/>
</dbReference>
<evidence type="ECO:0000313" key="4">
    <source>
        <dbReference type="Proteomes" id="UP000320806"/>
    </source>
</evidence>
<dbReference type="InterPro" id="IPR012338">
    <property type="entry name" value="Beta-lactam/transpept-like"/>
</dbReference>
<dbReference type="AlphaFoldDB" id="A0A542EFM4"/>
<evidence type="ECO:0000313" key="3">
    <source>
        <dbReference type="EMBL" id="TQJ14147.1"/>
    </source>
</evidence>
<feature type="signal peptide" evidence="2">
    <location>
        <begin position="1"/>
        <end position="25"/>
    </location>
</feature>
<evidence type="ECO:0000256" key="1">
    <source>
        <dbReference type="SAM" id="MobiDB-lite"/>
    </source>
</evidence>